<comment type="caution">
    <text evidence="1">The sequence shown here is derived from an EMBL/GenBank/DDBJ whole genome shotgun (WGS) entry which is preliminary data.</text>
</comment>
<sequence>MSFSRVFINLGPYFTITYRSLTSCGFARECDGKLKSRLGVIVFPVPFLGFRKGANSLTYHMVNLRDYEAVALSAIDASLLQLAAGQIHFELQGSADAGYYWW</sequence>
<protein>
    <submittedName>
        <fullName evidence="1">Uncharacterized protein</fullName>
    </submittedName>
</protein>
<organism evidence="1 2">
    <name type="scientific">Plutella xylostella</name>
    <name type="common">Diamondback moth</name>
    <name type="synonym">Plutella maculipennis</name>
    <dbReference type="NCBI Taxonomy" id="51655"/>
    <lineage>
        <taxon>Eukaryota</taxon>
        <taxon>Metazoa</taxon>
        <taxon>Ecdysozoa</taxon>
        <taxon>Arthropoda</taxon>
        <taxon>Hexapoda</taxon>
        <taxon>Insecta</taxon>
        <taxon>Pterygota</taxon>
        <taxon>Neoptera</taxon>
        <taxon>Endopterygota</taxon>
        <taxon>Lepidoptera</taxon>
        <taxon>Glossata</taxon>
        <taxon>Ditrysia</taxon>
        <taxon>Yponomeutoidea</taxon>
        <taxon>Plutellidae</taxon>
        <taxon>Plutella</taxon>
    </lineage>
</organism>
<gene>
    <name evidence="1" type="ORF">JYU34_013307</name>
</gene>
<keyword evidence="2" id="KW-1185">Reference proteome</keyword>
<dbReference type="EMBL" id="JAHIBW010000018">
    <property type="protein sequence ID" value="KAG7301890.1"/>
    <property type="molecule type" value="Genomic_DNA"/>
</dbReference>
<name>A0ABQ7QAV5_PLUXY</name>
<evidence type="ECO:0000313" key="1">
    <source>
        <dbReference type="EMBL" id="KAG7301890.1"/>
    </source>
</evidence>
<evidence type="ECO:0000313" key="2">
    <source>
        <dbReference type="Proteomes" id="UP000823941"/>
    </source>
</evidence>
<reference evidence="1 2" key="1">
    <citation type="submission" date="2021-06" db="EMBL/GenBank/DDBJ databases">
        <title>A haploid diamondback moth (Plutella xylostella L.) genome assembly resolves 31 chromosomes and identifies a diamide resistance mutation.</title>
        <authorList>
            <person name="Ward C.M."/>
            <person name="Perry K.D."/>
            <person name="Baker G."/>
            <person name="Powis K."/>
            <person name="Heckel D.G."/>
            <person name="Baxter S.W."/>
        </authorList>
    </citation>
    <scope>NUCLEOTIDE SEQUENCE [LARGE SCALE GENOMIC DNA]</scope>
    <source>
        <strain evidence="1 2">LV</strain>
        <tissue evidence="1">Single pupa</tissue>
    </source>
</reference>
<accession>A0ABQ7QAV5</accession>
<dbReference type="Proteomes" id="UP000823941">
    <property type="component" value="Chromosome 18"/>
</dbReference>
<proteinExistence type="predicted"/>